<evidence type="ECO:0000313" key="4">
    <source>
        <dbReference type="Proteomes" id="UP000448943"/>
    </source>
</evidence>
<dbReference type="AlphaFoldDB" id="A0A6N9Q7R5"/>
<dbReference type="PANTHER" id="PTHR43308:SF5">
    <property type="entry name" value="S-LAYER PROTEIN _ PEPTIDOGLYCAN ENDO-BETA-N-ACETYLGLUCOSAMINIDASE"/>
    <property type="match status" value="1"/>
</dbReference>
<protein>
    <submittedName>
        <fullName evidence="3">S-layer homology domain-containing protein</fullName>
    </submittedName>
</protein>
<feature type="domain" description="SLH" evidence="2">
    <location>
        <begin position="56"/>
        <end position="119"/>
    </location>
</feature>
<evidence type="ECO:0000313" key="3">
    <source>
        <dbReference type="EMBL" id="NBI30892.1"/>
    </source>
</evidence>
<dbReference type="InterPro" id="IPR051465">
    <property type="entry name" value="Cell_Envelope_Struct_Comp"/>
</dbReference>
<name>A0A6N9Q7R5_9BACL</name>
<organism evidence="3 4">
    <name type="scientific">Chengkuizengella marina</name>
    <dbReference type="NCBI Taxonomy" id="2507566"/>
    <lineage>
        <taxon>Bacteria</taxon>
        <taxon>Bacillati</taxon>
        <taxon>Bacillota</taxon>
        <taxon>Bacilli</taxon>
        <taxon>Bacillales</taxon>
        <taxon>Paenibacillaceae</taxon>
        <taxon>Chengkuizengella</taxon>
    </lineage>
</organism>
<keyword evidence="1" id="KW-0732">Signal</keyword>
<accession>A0A6N9Q7R5</accession>
<dbReference type="PANTHER" id="PTHR43308">
    <property type="entry name" value="OUTER MEMBRANE PROTEIN ALPHA-RELATED"/>
    <property type="match status" value="1"/>
</dbReference>
<reference evidence="3 4" key="1">
    <citation type="submission" date="2019-01" db="EMBL/GenBank/DDBJ databases">
        <title>Chengkuizengella sp. nov., isolated from deep-sea sediment of East Pacific Ocean.</title>
        <authorList>
            <person name="Yang J."/>
            <person name="Lai Q."/>
            <person name="Shao Z."/>
        </authorList>
    </citation>
    <scope>NUCLEOTIDE SEQUENCE [LARGE SCALE GENOMIC DNA]</scope>
    <source>
        <strain evidence="3 4">YPA3-1-1</strain>
    </source>
</reference>
<proteinExistence type="predicted"/>
<feature type="domain" description="SLH" evidence="2">
    <location>
        <begin position="188"/>
        <end position="251"/>
    </location>
</feature>
<evidence type="ECO:0000259" key="2">
    <source>
        <dbReference type="PROSITE" id="PS51272"/>
    </source>
</evidence>
<feature type="signal peptide" evidence="1">
    <location>
        <begin position="1"/>
        <end position="22"/>
    </location>
</feature>
<gene>
    <name evidence="3" type="ORF">ERL59_18235</name>
</gene>
<evidence type="ECO:0000256" key="1">
    <source>
        <dbReference type="SAM" id="SignalP"/>
    </source>
</evidence>
<comment type="caution">
    <text evidence="3">The sequence shown here is derived from an EMBL/GenBank/DDBJ whole genome shotgun (WGS) entry which is preliminary data.</text>
</comment>
<sequence>MKKIITGCLVLFLLSMSNTTLAKGSDYDQIGLMKVSSQPITEKENYQNIKIKETTISSAEITDVKGHWAEKDILNAVEDGYVAGYQDGTFKPDNKITRAEFAAFVSRVSNLDTSQRPVGFTDSGHWASGSVDRLVNCGIIDKSDYGDEFGYNEILTRWEMTKWLVNGLIQSNASFRFAWHDTQHTILPFAEYYNEGFNDEEVPYLAIAKGTGLISGFPDGSAGLDRTTTRAEVVTILYRYLEQEGSLANNYIGLNELREVGLTGTNFDSIGVLGYNTQTTELKEVIGKKIVSKENLITATIHNYIIVKYENGKATGIYDRMFVDPQKVTNSNYTGIVAYVNLSYEVSKDISSSLTLSNYLPYIYGGWLGTKPDNFNLSTVTSENYLKAGKVHRVWTNFSIDDYSNEIITEDSTRVVFSPKK</sequence>
<feature type="chain" id="PRO_5039259540" evidence="1">
    <location>
        <begin position="23"/>
        <end position="421"/>
    </location>
</feature>
<dbReference type="InterPro" id="IPR001119">
    <property type="entry name" value="SLH_dom"/>
</dbReference>
<dbReference type="Pfam" id="PF00395">
    <property type="entry name" value="SLH"/>
    <property type="match status" value="1"/>
</dbReference>
<dbReference type="Proteomes" id="UP000448943">
    <property type="component" value="Unassembled WGS sequence"/>
</dbReference>
<dbReference type="PROSITE" id="PS51272">
    <property type="entry name" value="SLH"/>
    <property type="match status" value="2"/>
</dbReference>
<keyword evidence="4" id="KW-1185">Reference proteome</keyword>
<dbReference type="EMBL" id="SIJB01000043">
    <property type="protein sequence ID" value="NBI30892.1"/>
    <property type="molecule type" value="Genomic_DNA"/>
</dbReference>
<dbReference type="RefSeq" id="WP_160647699.1">
    <property type="nucleotide sequence ID" value="NZ_SIJB01000043.1"/>
</dbReference>
<dbReference type="OrthoDB" id="5845122at2"/>